<gene>
    <name evidence="2" type="ORF">FQA47_022022</name>
</gene>
<accession>A0A834KYC2</accession>
<feature type="region of interest" description="Disordered" evidence="1">
    <location>
        <begin position="775"/>
        <end position="800"/>
    </location>
</feature>
<dbReference type="InterPro" id="IPR026811">
    <property type="entry name" value="CIZ1"/>
</dbReference>
<protein>
    <submittedName>
        <fullName evidence="2">Zinc finger protein 638</fullName>
    </submittedName>
</protein>
<feature type="compositionally biased region" description="Polar residues" evidence="1">
    <location>
        <begin position="1540"/>
        <end position="1550"/>
    </location>
</feature>
<feature type="compositionally biased region" description="Acidic residues" evidence="1">
    <location>
        <begin position="1873"/>
        <end position="1889"/>
    </location>
</feature>
<feature type="compositionally biased region" description="Basic residues" evidence="1">
    <location>
        <begin position="544"/>
        <end position="572"/>
    </location>
</feature>
<dbReference type="InterPro" id="IPR012677">
    <property type="entry name" value="Nucleotide-bd_a/b_plait_sf"/>
</dbReference>
<dbReference type="Proteomes" id="UP000646548">
    <property type="component" value="Unassembled WGS sequence"/>
</dbReference>
<dbReference type="Gene3D" id="3.30.70.330">
    <property type="match status" value="2"/>
</dbReference>
<feature type="compositionally biased region" description="Basic and acidic residues" evidence="1">
    <location>
        <begin position="1811"/>
        <end position="1823"/>
    </location>
</feature>
<feature type="region of interest" description="Disordered" evidence="1">
    <location>
        <begin position="1452"/>
        <end position="1919"/>
    </location>
</feature>
<feature type="region of interest" description="Disordered" evidence="1">
    <location>
        <begin position="1"/>
        <end position="128"/>
    </location>
</feature>
<feature type="compositionally biased region" description="Polar residues" evidence="1">
    <location>
        <begin position="13"/>
        <end position="25"/>
    </location>
</feature>
<feature type="compositionally biased region" description="Basic and acidic residues" evidence="1">
    <location>
        <begin position="1627"/>
        <end position="1643"/>
    </location>
</feature>
<dbReference type="EMBL" id="WKFB01000113">
    <property type="protein sequence ID" value="KAF6735294.1"/>
    <property type="molecule type" value="Genomic_DNA"/>
</dbReference>
<evidence type="ECO:0000313" key="2">
    <source>
        <dbReference type="EMBL" id="KAF6735294.1"/>
    </source>
</evidence>
<feature type="region of interest" description="Disordered" evidence="1">
    <location>
        <begin position="869"/>
        <end position="956"/>
    </location>
</feature>
<feature type="compositionally biased region" description="Basic and acidic residues" evidence="1">
    <location>
        <begin position="81"/>
        <end position="99"/>
    </location>
</feature>
<feature type="compositionally biased region" description="Basic and acidic residues" evidence="1">
    <location>
        <begin position="1713"/>
        <end position="1730"/>
    </location>
</feature>
<dbReference type="SUPFAM" id="SSF54928">
    <property type="entry name" value="RNA-binding domain, RBD"/>
    <property type="match status" value="1"/>
</dbReference>
<dbReference type="PANTHER" id="PTHR15491">
    <property type="match status" value="1"/>
</dbReference>
<feature type="compositionally biased region" description="Polar residues" evidence="1">
    <location>
        <begin position="246"/>
        <end position="259"/>
    </location>
</feature>
<dbReference type="GO" id="GO:0005634">
    <property type="term" value="C:nucleus"/>
    <property type="evidence" value="ECO:0007669"/>
    <property type="project" value="TreeGrafter"/>
</dbReference>
<proteinExistence type="predicted"/>
<dbReference type="InterPro" id="IPR035979">
    <property type="entry name" value="RBD_domain_sf"/>
</dbReference>
<evidence type="ECO:0000256" key="1">
    <source>
        <dbReference type="SAM" id="MobiDB-lite"/>
    </source>
</evidence>
<organism evidence="2 3">
    <name type="scientific">Oryzias melastigma</name>
    <name type="common">Marine medaka</name>
    <dbReference type="NCBI Taxonomy" id="30732"/>
    <lineage>
        <taxon>Eukaryota</taxon>
        <taxon>Metazoa</taxon>
        <taxon>Chordata</taxon>
        <taxon>Craniata</taxon>
        <taxon>Vertebrata</taxon>
        <taxon>Euteleostomi</taxon>
        <taxon>Actinopterygii</taxon>
        <taxon>Neopterygii</taxon>
        <taxon>Teleostei</taxon>
        <taxon>Neoteleostei</taxon>
        <taxon>Acanthomorphata</taxon>
        <taxon>Ovalentaria</taxon>
        <taxon>Atherinomorphae</taxon>
        <taxon>Beloniformes</taxon>
        <taxon>Adrianichthyidae</taxon>
        <taxon>Oryziinae</taxon>
        <taxon>Oryzias</taxon>
    </lineage>
</organism>
<feature type="compositionally biased region" description="Low complexity" evidence="1">
    <location>
        <begin position="775"/>
        <end position="786"/>
    </location>
</feature>
<feature type="region of interest" description="Disordered" evidence="1">
    <location>
        <begin position="301"/>
        <end position="338"/>
    </location>
</feature>
<feature type="region of interest" description="Disordered" evidence="1">
    <location>
        <begin position="153"/>
        <end position="186"/>
    </location>
</feature>
<feature type="compositionally biased region" description="Polar residues" evidence="1">
    <location>
        <begin position="910"/>
        <end position="922"/>
    </location>
</feature>
<feature type="compositionally biased region" description="Polar residues" evidence="1">
    <location>
        <begin position="112"/>
        <end position="122"/>
    </location>
</feature>
<comment type="caution">
    <text evidence="2">The sequence shown here is derived from an EMBL/GenBank/DDBJ whole genome shotgun (WGS) entry which is preliminary data.</text>
</comment>
<feature type="region of interest" description="Disordered" evidence="1">
    <location>
        <begin position="234"/>
        <end position="275"/>
    </location>
</feature>
<sequence>MSYQRFPLPPGSPNSQQGQHGLSGQESERDSWKGHPPFGTQASFAPSMASSASRSSADVMIQPRQRLPETFRPQQGGALDKYYDKYLRRDETMQPEERMAYSSSTKLEKSRSTSTGVNNPTPETFEARQLEVQRSGGSRFDLSYHLSEFERSGALVPTTSGERRDDERCIPGSVPDSSGPPQDPCRSKYSLELAANILERFGLEKEDLDYLLNYPEDQITVENLPQILKQIRSQKEKSMSVPEMHTATTSSFSGMSRTIGSGGAETSKDKVPSDPSLVINYGYAEKYSQAGKEILKKFAIDSDQSKSQRPGPEVAEKRKDDKVLKQKSSEQQPKLPSQLDQVLKQLQKKSQLPAVQQTSSVLQKGQGLQPISYPIANPGSTFPFGPQSFSFPPGVTQAFPRFTNYYQMIRPPPWQYTTQETAMGGQPTPTMINDYVATMPTMFPHICSLCNVLNPALRDWISHQNTSQHLENCKLFRTHFPFWDGHIPPLQSDAGPGAAQSTYGISTPAQPQYQNQLVGSSSQSGSSDTRTSRHSPTPPFYLLNRRKSSSRSRSRSWSRRHKSHKRRRRSRSRSSSSRHDHPSSSRRDRPSSSRRDRPSSSRRERSSSSRRDHPLSSRRDRSPSSRRDYPSSSRRDYPSSSRHERSSSSRRDRASSSRRERSSSSRRDRPSSSRLEHSSPSRRERSSSSQREHHSTSSHHSRSKCSERLSSPRKTDEKRSSKRKSPEAQPDLQSATKRLTEKLMETSAAQGLTPAAVEDMVKTLAPVLVAELSKMKPVPSSPSPTRSHSHQDSKEADPSETIVTIRAHSDIAHKDLLDALEKIGKTKSVVIYRSQSQAQVRFENDEDAEKLESLGSVTLNETSLSVVKIKKSKRPRSPVDESSHKPCREPDASAEDTDTDPGKTSDEAQENLNYEKPSSSEFNVEKEQTDPQVEVFGPTEPAEKLPLTEQPSADPEKTLTVGENLRKHLNRRNFRFFMNKNKCFTETFDKTLLLVNKLPVYSKVSYTEEDIAAHLFPYGFIHTNTSLYVIPQSRMAVVEMPSVMDLQNLVFQTFTQGIRFKESRLTLRPFNNSFSMSWFGFYKSLMGIMHIDVFDEGERTVYIHDIAFRQIDKLREDLRDLVEIRNFLPLMNRLFIEFESILDADRFGIWLSSQARCHNYTVYRMRPPRCPAGIPTAPEWRTPPFWMTMRTAPFLYPAVTHPFPSPVCVPVDLPADIPEATVLGSEFATIMLGGLPECDYTHRDVARLVWPFFSVQNYKTLNENIYVLPLQRRAFVFFSSWTACLQFLEVHVQTPVSLQGHPLSVQVVLENIHPGVTQSNIYQSLIKWSSPLTPNPEFLNNRLLALEMSETSAALIMMVIEVVESIVPFVNFLPLANLDESQANSSHGNPTAASDLVWTQPSYPSIRPFLMMIEETKSTELSPAVPSNSSAYIANNRVPRASAVAARGLIAAELHEEEPRRTKTPGSGVTAKTETSPDLPQMGAGSQLTSQSLESDSPDVSAQEKKTKGDEDKETIEGDQTFPGPLKDKQRNEDLEESQQIDSSHGSSNKCPEGGAVAEEGGDLVPEKPAADGDQELETNQEQSPRGDKGKETCSTSKDESSELPAADPIKAEDDHLKLVTMTNQARDPENKVLQEPMEHDGTVGEDYQPSKTSKMTEERMEPATQSSSSAEDKAAEERKTTDVETPTEGDDTKKTATIEAEAAPEEACTETPEERVLKDDKPTEGDNTKKTTTIEAEETCTETPKDHQPTAAHKPKRGRPKKNVPAATQKSMKTRESSRNANEEKSDFTQPEVRSKDDEEEVQKTSTNQKHSDNTEQAVKMEEETEEDQNLTVTPRPRGRPRKIRSAPVRRSARRNPRTEDSCPSVQADRTDEQEEDNTTEEATEPDGPESKRPRSEPLPAASAGTQSDRGEPTAGQD</sequence>
<feature type="compositionally biased region" description="Polar residues" evidence="1">
    <location>
        <begin position="499"/>
        <end position="518"/>
    </location>
</feature>
<feature type="compositionally biased region" description="Basic and acidic residues" evidence="1">
    <location>
        <begin position="1774"/>
        <end position="1798"/>
    </location>
</feature>
<feature type="compositionally biased region" description="Basic and acidic residues" evidence="1">
    <location>
        <begin position="877"/>
        <end position="891"/>
    </location>
</feature>
<reference evidence="2" key="1">
    <citation type="journal article" name="BMC Genomics">
        <title>Long-read sequencing and de novo genome assembly of marine medaka (Oryzias melastigma).</title>
        <authorList>
            <person name="Liang P."/>
            <person name="Saqib H.S.A."/>
            <person name="Ni X."/>
            <person name="Shen Y."/>
        </authorList>
    </citation>
    <scope>NUCLEOTIDE SEQUENCE</scope>
    <source>
        <strain evidence="2">Bigg-433</strain>
    </source>
</reference>
<feature type="region of interest" description="Disordered" evidence="1">
    <location>
        <begin position="487"/>
        <end position="755"/>
    </location>
</feature>
<feature type="compositionally biased region" description="Low complexity" evidence="1">
    <location>
        <begin position="519"/>
        <end position="529"/>
    </location>
</feature>
<feature type="compositionally biased region" description="Basic and acidic residues" evidence="1">
    <location>
        <begin position="314"/>
        <end position="328"/>
    </location>
</feature>
<evidence type="ECO:0000313" key="3">
    <source>
        <dbReference type="Proteomes" id="UP000646548"/>
    </source>
</evidence>
<dbReference type="PANTHER" id="PTHR15491:SF12">
    <property type="entry name" value="CDKN1A INTERACTING ZINC FINGER PROTEIN 1B ISOFORM X1-RELATED"/>
    <property type="match status" value="1"/>
</dbReference>
<feature type="compositionally biased region" description="Polar residues" evidence="1">
    <location>
        <begin position="1464"/>
        <end position="1500"/>
    </location>
</feature>
<dbReference type="GO" id="GO:0003676">
    <property type="term" value="F:nucleic acid binding"/>
    <property type="evidence" value="ECO:0007669"/>
    <property type="project" value="InterPro"/>
</dbReference>
<feature type="compositionally biased region" description="Basic and acidic residues" evidence="1">
    <location>
        <begin position="577"/>
        <end position="695"/>
    </location>
</feature>
<feature type="compositionally biased region" description="Basic and acidic residues" evidence="1">
    <location>
        <begin position="1502"/>
        <end position="1511"/>
    </location>
</feature>
<feature type="compositionally biased region" description="Low complexity" evidence="1">
    <location>
        <begin position="42"/>
        <end position="57"/>
    </location>
</feature>
<feature type="compositionally biased region" description="Basic and acidic residues" evidence="1">
    <location>
        <begin position="1585"/>
        <end position="1601"/>
    </location>
</feature>
<feature type="compositionally biased region" description="Basic residues" evidence="1">
    <location>
        <begin position="1754"/>
        <end position="1763"/>
    </location>
</feature>
<feature type="compositionally biased region" description="Basic and acidic residues" evidence="1">
    <location>
        <begin position="1671"/>
        <end position="1683"/>
    </location>
</feature>
<name>A0A834KYC2_ORYME</name>